<keyword evidence="5" id="KW-1185">Reference proteome</keyword>
<dbReference type="SUPFAM" id="SSF47473">
    <property type="entry name" value="EF-hand"/>
    <property type="match status" value="1"/>
</dbReference>
<dbReference type="InterPro" id="IPR002048">
    <property type="entry name" value="EF_hand_dom"/>
</dbReference>
<evidence type="ECO:0000313" key="5">
    <source>
        <dbReference type="Proteomes" id="UP000095280"/>
    </source>
</evidence>
<dbReference type="AlphaFoldDB" id="A0A1I8HB78"/>
<evidence type="ECO:0000256" key="3">
    <source>
        <dbReference type="ARBA" id="ARBA00022837"/>
    </source>
</evidence>
<dbReference type="Gene3D" id="1.10.238.10">
    <property type="entry name" value="EF-hand"/>
    <property type="match status" value="1"/>
</dbReference>
<dbReference type="Pfam" id="PF13499">
    <property type="entry name" value="EF-hand_7"/>
    <property type="match status" value="1"/>
</dbReference>
<sequence>TFLCTAFQVVLSLKISRSLSPSLGSADFAAPPTTSRASALQSSCVRTLSMTACQPSAASGAAKLVLHVAAVALLLTATCSASSAGHHQHGSHGIHDDRVMTNTESHLSEDFGIKKDPSEMSRSEIEFYEFKSHDFDKNGKLDGLEMLKAMTHYDYIDVNHLTPEEERTLTPKQIAEKKEKLVNEKHASMEREIDHVMDEHDLDKDGYVDYSEYLTARWKDGN</sequence>
<dbReference type="Proteomes" id="UP000095280">
    <property type="component" value="Unplaced"/>
</dbReference>
<protein>
    <submittedName>
        <fullName evidence="6">EF-hand domain-containing protein</fullName>
    </submittedName>
</protein>
<reference evidence="6" key="1">
    <citation type="submission" date="2016-11" db="UniProtKB">
        <authorList>
            <consortium name="WormBaseParasite"/>
        </authorList>
    </citation>
    <scope>IDENTIFICATION</scope>
</reference>
<evidence type="ECO:0000256" key="1">
    <source>
        <dbReference type="ARBA" id="ARBA00022729"/>
    </source>
</evidence>
<dbReference type="PROSITE" id="PS50222">
    <property type="entry name" value="EF_HAND_2"/>
    <property type="match status" value="2"/>
</dbReference>
<dbReference type="InterPro" id="IPR018247">
    <property type="entry name" value="EF_Hand_1_Ca_BS"/>
</dbReference>
<evidence type="ECO:0000259" key="4">
    <source>
        <dbReference type="PROSITE" id="PS50222"/>
    </source>
</evidence>
<dbReference type="PANTHER" id="PTHR23104:SF1">
    <property type="entry name" value="EF-HAND DOMAIN-CONTAINING PROTEIN"/>
    <property type="match status" value="1"/>
</dbReference>
<keyword evidence="3" id="KW-0106">Calcium</keyword>
<accession>A0A1I8HB78</accession>
<dbReference type="InterPro" id="IPR011992">
    <property type="entry name" value="EF-hand-dom_pair"/>
</dbReference>
<dbReference type="WBParaSite" id="maker-uti_cns_0005192-snap-gene-0.4-mRNA-1">
    <property type="protein sequence ID" value="maker-uti_cns_0005192-snap-gene-0.4-mRNA-1"/>
    <property type="gene ID" value="maker-uti_cns_0005192-snap-gene-0.4"/>
</dbReference>
<evidence type="ECO:0000256" key="2">
    <source>
        <dbReference type="ARBA" id="ARBA00022737"/>
    </source>
</evidence>
<dbReference type="PANTHER" id="PTHR23104">
    <property type="entry name" value="MULTIPLE COAGULATION FACTOR DEFICIENCY PROTEIN 2 NEURAL STEM CELL DERIVED NEURONAL SURVIVAL PROTEIN"/>
    <property type="match status" value="1"/>
</dbReference>
<keyword evidence="1" id="KW-0732">Signal</keyword>
<evidence type="ECO:0000313" key="6">
    <source>
        <dbReference type="WBParaSite" id="maker-uti_cns_0005192-snap-gene-0.4-mRNA-1"/>
    </source>
</evidence>
<keyword evidence="2" id="KW-0677">Repeat</keyword>
<organism evidence="5 6">
    <name type="scientific">Macrostomum lignano</name>
    <dbReference type="NCBI Taxonomy" id="282301"/>
    <lineage>
        <taxon>Eukaryota</taxon>
        <taxon>Metazoa</taxon>
        <taxon>Spiralia</taxon>
        <taxon>Lophotrochozoa</taxon>
        <taxon>Platyhelminthes</taxon>
        <taxon>Rhabditophora</taxon>
        <taxon>Macrostomorpha</taxon>
        <taxon>Macrostomida</taxon>
        <taxon>Macrostomidae</taxon>
        <taxon>Macrostomum</taxon>
    </lineage>
</organism>
<dbReference type="InterPro" id="IPR052110">
    <property type="entry name" value="MCFD2-like"/>
</dbReference>
<name>A0A1I8HB78_9PLAT</name>
<proteinExistence type="predicted"/>
<feature type="domain" description="EF-hand" evidence="4">
    <location>
        <begin position="188"/>
        <end position="222"/>
    </location>
</feature>
<feature type="domain" description="EF-hand" evidence="4">
    <location>
        <begin position="130"/>
        <end position="156"/>
    </location>
</feature>
<dbReference type="PROSITE" id="PS00018">
    <property type="entry name" value="EF_HAND_1"/>
    <property type="match status" value="2"/>
</dbReference>
<dbReference type="GO" id="GO:0005509">
    <property type="term" value="F:calcium ion binding"/>
    <property type="evidence" value="ECO:0007669"/>
    <property type="project" value="InterPro"/>
</dbReference>